<dbReference type="EMBL" id="QHKI01000015">
    <property type="protein sequence ID" value="RSM84799.1"/>
    <property type="molecule type" value="Genomic_DNA"/>
</dbReference>
<name>A0A428Z9R5_KIBAR</name>
<evidence type="ECO:0000313" key="3">
    <source>
        <dbReference type="Proteomes" id="UP000287547"/>
    </source>
</evidence>
<reference evidence="2 3" key="1">
    <citation type="submission" date="2018-05" db="EMBL/GenBank/DDBJ databases">
        <title>Evolution of GPA BGCs.</title>
        <authorList>
            <person name="Waglechner N."/>
            <person name="Wright G.D."/>
        </authorList>
    </citation>
    <scope>NUCLEOTIDE SEQUENCE [LARGE SCALE GENOMIC DNA]</scope>
    <source>
        <strain evidence="2 3">A82846</strain>
    </source>
</reference>
<evidence type="ECO:0000256" key="1">
    <source>
        <dbReference type="SAM" id="SignalP"/>
    </source>
</evidence>
<protein>
    <recommendedName>
        <fullName evidence="4">Extracellular repeat, HAF family</fullName>
    </recommendedName>
</protein>
<proteinExistence type="predicted"/>
<organism evidence="2 3">
    <name type="scientific">Kibdelosporangium aridum</name>
    <dbReference type="NCBI Taxonomy" id="2030"/>
    <lineage>
        <taxon>Bacteria</taxon>
        <taxon>Bacillati</taxon>
        <taxon>Actinomycetota</taxon>
        <taxon>Actinomycetes</taxon>
        <taxon>Pseudonocardiales</taxon>
        <taxon>Pseudonocardiaceae</taxon>
        <taxon>Kibdelosporangium</taxon>
    </lineage>
</organism>
<feature type="signal peptide" evidence="1">
    <location>
        <begin position="1"/>
        <end position="25"/>
    </location>
</feature>
<feature type="chain" id="PRO_5038536590" description="Extracellular repeat, HAF family" evidence="1">
    <location>
        <begin position="26"/>
        <end position="346"/>
    </location>
</feature>
<dbReference type="OrthoDB" id="3635333at2"/>
<comment type="caution">
    <text evidence="2">The sequence shown here is derived from an EMBL/GenBank/DDBJ whole genome shotgun (WGS) entry which is preliminary data.</text>
</comment>
<evidence type="ECO:0000313" key="2">
    <source>
        <dbReference type="EMBL" id="RSM84799.1"/>
    </source>
</evidence>
<evidence type="ECO:0008006" key="4">
    <source>
        <dbReference type="Google" id="ProtNLM"/>
    </source>
</evidence>
<dbReference type="Proteomes" id="UP000287547">
    <property type="component" value="Unassembled WGS sequence"/>
</dbReference>
<accession>A0A428Z9R5</accession>
<keyword evidence="1" id="KW-0732">Signal</keyword>
<sequence length="346" mass="35684">MRPVRLAFVAVMAAAIVVGPVTTSAAASEVAACTWKSSPLPLPAGVTKARATASDNDGGYAGSLIDGISDVVYWKNGKVIEYGQVPAWSGYGVFVTDVNRSGVIVGYSAPTMRGGYVAFRSVGTKIEPLPVPAGTYSSTATGVNDRGDIVGHYNPKFGERARAVRWPADRPGQMVELTGLPTGNWTNSEDVDEDGTVLVVETTGTGSTSSFLWRAGVVTKLVAPVAAVDVNAHAISAGRVVGSITLSGGGSDNLRAVEWDAAGNGRVLSDGYTAESVNRHGVVVGLPRNFEPGALVWRGGALEARIPEGDEGQMSFGPIGDDGGIPATLSIGDVTGTETPMVFRCS</sequence>
<dbReference type="RefSeq" id="WP_051794514.1">
    <property type="nucleotide sequence ID" value="NZ_QHKI01000015.1"/>
</dbReference>
<gene>
    <name evidence="2" type="ORF">DMH04_20215</name>
</gene>
<dbReference type="AlphaFoldDB" id="A0A428Z9R5"/>